<organism evidence="3 4">
    <name type="scientific">Kocuria subflava</name>
    <dbReference type="NCBI Taxonomy" id="1736139"/>
    <lineage>
        <taxon>Bacteria</taxon>
        <taxon>Bacillati</taxon>
        <taxon>Actinomycetota</taxon>
        <taxon>Actinomycetes</taxon>
        <taxon>Micrococcales</taxon>
        <taxon>Micrococcaceae</taxon>
        <taxon>Kocuria</taxon>
    </lineage>
</organism>
<evidence type="ECO:0000256" key="2">
    <source>
        <dbReference type="SAM" id="Phobius"/>
    </source>
</evidence>
<sequence>MSNQFPPPRNPEYQGAPQYSGPPQYQRPAPQQPQYQQPQYQGQPYQAPQYMQGTGGQQPSPYAPPPAPAKGKPPLWLGIVVTCLAPVLAVVGLILAFVIGQQQLDQEIADADPGITHELRAGTLYTLYTPEDDAVLASGCTVVNPDFDQVTLIPSSATTQTDPDGVVYRETGEFTTDQEGTYRILCDGSFDTVAIAGDGFVTMGLGGVVAVLAALGLGTLGIVLIVANRITAARARRATTPYGPY</sequence>
<dbReference type="EMBL" id="JAAVUN010000001">
    <property type="protein sequence ID" value="NKE08458.1"/>
    <property type="molecule type" value="Genomic_DNA"/>
</dbReference>
<keyword evidence="2" id="KW-0472">Membrane</keyword>
<gene>
    <name evidence="3" type="ORF">GTW58_00545</name>
</gene>
<protein>
    <submittedName>
        <fullName evidence="3">Uncharacterized protein</fullName>
    </submittedName>
</protein>
<feature type="region of interest" description="Disordered" evidence="1">
    <location>
        <begin position="1"/>
        <end position="69"/>
    </location>
</feature>
<feature type="transmembrane region" description="Helical" evidence="2">
    <location>
        <begin position="200"/>
        <end position="227"/>
    </location>
</feature>
<feature type="compositionally biased region" description="Pro residues" evidence="1">
    <location>
        <begin position="1"/>
        <end position="10"/>
    </location>
</feature>
<evidence type="ECO:0000313" key="4">
    <source>
        <dbReference type="Proteomes" id="UP000521379"/>
    </source>
</evidence>
<proteinExistence type="predicted"/>
<evidence type="ECO:0000256" key="1">
    <source>
        <dbReference type="SAM" id="MobiDB-lite"/>
    </source>
</evidence>
<feature type="transmembrane region" description="Helical" evidence="2">
    <location>
        <begin position="75"/>
        <end position="99"/>
    </location>
</feature>
<dbReference type="RefSeq" id="WP_119932485.1">
    <property type="nucleotide sequence ID" value="NZ_JAAVUN010000001.1"/>
</dbReference>
<accession>A0A846TH52</accession>
<dbReference type="Proteomes" id="UP000521379">
    <property type="component" value="Unassembled WGS sequence"/>
</dbReference>
<comment type="caution">
    <text evidence="3">The sequence shown here is derived from an EMBL/GenBank/DDBJ whole genome shotgun (WGS) entry which is preliminary data.</text>
</comment>
<reference evidence="3 4" key="1">
    <citation type="submission" date="2020-02" db="EMBL/GenBank/DDBJ databases">
        <authorList>
            <person name="Sun Q."/>
        </authorList>
    </citation>
    <scope>NUCLEOTIDE SEQUENCE [LARGE SCALE GENOMIC DNA]</scope>
    <source>
        <strain evidence="3 4">YIM 13062</strain>
    </source>
</reference>
<dbReference type="AlphaFoldDB" id="A0A846TH52"/>
<keyword evidence="4" id="KW-1185">Reference proteome</keyword>
<keyword evidence="2" id="KW-1133">Transmembrane helix</keyword>
<evidence type="ECO:0000313" key="3">
    <source>
        <dbReference type="EMBL" id="NKE08458.1"/>
    </source>
</evidence>
<feature type="compositionally biased region" description="Low complexity" evidence="1">
    <location>
        <begin position="21"/>
        <end position="50"/>
    </location>
</feature>
<dbReference type="SUPFAM" id="SSF81995">
    <property type="entry name" value="beta-sandwich domain of Sec23/24"/>
    <property type="match status" value="1"/>
</dbReference>
<keyword evidence="2" id="KW-0812">Transmembrane</keyword>
<name>A0A846TH52_9MICC</name>